<gene>
    <name evidence="6" type="ORF">SAMN02927928_0078</name>
</gene>
<dbReference type="GO" id="GO:0000976">
    <property type="term" value="F:transcription cis-regulatory region binding"/>
    <property type="evidence" value="ECO:0007669"/>
    <property type="project" value="TreeGrafter"/>
</dbReference>
<dbReference type="AlphaFoldDB" id="A0A1G4TQA6"/>
<dbReference type="PANTHER" id="PTHR30055">
    <property type="entry name" value="HTH-TYPE TRANSCRIPTIONAL REGULATOR RUTR"/>
    <property type="match status" value="1"/>
</dbReference>
<evidence type="ECO:0000256" key="3">
    <source>
        <dbReference type="ARBA" id="ARBA00023163"/>
    </source>
</evidence>
<proteinExistence type="predicted"/>
<keyword evidence="1" id="KW-0805">Transcription regulation</keyword>
<dbReference type="RefSeq" id="WP_090650805.1">
    <property type="nucleotide sequence ID" value="NZ_CBCRYE010000009.1"/>
</dbReference>
<keyword evidence="7" id="KW-1185">Reference proteome</keyword>
<dbReference type="Gene3D" id="1.10.357.10">
    <property type="entry name" value="Tetracycline Repressor, domain 2"/>
    <property type="match status" value="1"/>
</dbReference>
<dbReference type="PRINTS" id="PR00455">
    <property type="entry name" value="HTHTETR"/>
</dbReference>
<dbReference type="GO" id="GO:0003700">
    <property type="term" value="F:DNA-binding transcription factor activity"/>
    <property type="evidence" value="ECO:0007669"/>
    <property type="project" value="TreeGrafter"/>
</dbReference>
<feature type="DNA-binding region" description="H-T-H motif" evidence="4">
    <location>
        <begin position="43"/>
        <end position="62"/>
    </location>
</feature>
<dbReference type="STRING" id="260084.SAMN02927928_0078"/>
<dbReference type="InterPro" id="IPR009057">
    <property type="entry name" value="Homeodomain-like_sf"/>
</dbReference>
<evidence type="ECO:0000256" key="4">
    <source>
        <dbReference type="PROSITE-ProRule" id="PRU00335"/>
    </source>
</evidence>
<dbReference type="SUPFAM" id="SSF46689">
    <property type="entry name" value="Homeodomain-like"/>
    <property type="match status" value="1"/>
</dbReference>
<accession>A0A1G4TQA6</accession>
<dbReference type="InterPro" id="IPR050109">
    <property type="entry name" value="HTH-type_TetR-like_transc_reg"/>
</dbReference>
<dbReference type="InterPro" id="IPR036271">
    <property type="entry name" value="Tet_transcr_reg_TetR-rel_C_sf"/>
</dbReference>
<evidence type="ECO:0000313" key="7">
    <source>
        <dbReference type="Proteomes" id="UP000199150"/>
    </source>
</evidence>
<dbReference type="PROSITE" id="PS50977">
    <property type="entry name" value="HTH_TETR_2"/>
    <property type="match status" value="1"/>
</dbReference>
<dbReference type="Proteomes" id="UP000199150">
    <property type="component" value="Unassembled WGS sequence"/>
</dbReference>
<evidence type="ECO:0000259" key="5">
    <source>
        <dbReference type="PROSITE" id="PS50977"/>
    </source>
</evidence>
<dbReference type="Pfam" id="PF00440">
    <property type="entry name" value="TetR_N"/>
    <property type="match status" value="1"/>
</dbReference>
<dbReference type="InterPro" id="IPR001647">
    <property type="entry name" value="HTH_TetR"/>
</dbReference>
<keyword evidence="3" id="KW-0804">Transcription</keyword>
<organism evidence="6 7">
    <name type="scientific">Asticcacaulis taihuensis</name>
    <dbReference type="NCBI Taxonomy" id="260084"/>
    <lineage>
        <taxon>Bacteria</taxon>
        <taxon>Pseudomonadati</taxon>
        <taxon>Pseudomonadota</taxon>
        <taxon>Alphaproteobacteria</taxon>
        <taxon>Caulobacterales</taxon>
        <taxon>Caulobacteraceae</taxon>
        <taxon>Asticcacaulis</taxon>
    </lineage>
</organism>
<reference evidence="7" key="1">
    <citation type="submission" date="2016-10" db="EMBL/GenBank/DDBJ databases">
        <authorList>
            <person name="Varghese N."/>
            <person name="Submissions S."/>
        </authorList>
    </citation>
    <scope>NUCLEOTIDE SEQUENCE [LARGE SCALE GENOMIC DNA]</scope>
    <source>
        <strain evidence="7">CGMCC 1.3431</strain>
    </source>
</reference>
<protein>
    <submittedName>
        <fullName evidence="6">Transcriptional regulator, TetR family</fullName>
    </submittedName>
</protein>
<evidence type="ECO:0000256" key="1">
    <source>
        <dbReference type="ARBA" id="ARBA00023015"/>
    </source>
</evidence>
<dbReference type="EMBL" id="FMTS01000011">
    <property type="protein sequence ID" value="SCW83576.1"/>
    <property type="molecule type" value="Genomic_DNA"/>
</dbReference>
<sequence>MCPEVSESRPYVSAKREAAAAKKRDAVIAAASQLLNDGPAMVSMEAVAKAAGVTRLTVYKQFGSRRGLLEAVFDANAEKGGLMRLRELMQLPDPRAALFACIDLMCEFWGSHPGFTKLHSAAGLDPEFAEAINARNERRRLLFANLLARMSGEDKARTDAADLLFGATSMPMFRILIESRTPSEVATLLKSTCAAILDAHGLT</sequence>
<feature type="domain" description="HTH tetR-type" evidence="5">
    <location>
        <begin position="20"/>
        <end position="80"/>
    </location>
</feature>
<keyword evidence="2 4" id="KW-0238">DNA-binding</keyword>
<evidence type="ECO:0000256" key="2">
    <source>
        <dbReference type="ARBA" id="ARBA00023125"/>
    </source>
</evidence>
<name>A0A1G4TQA6_9CAUL</name>
<dbReference type="OrthoDB" id="4371863at2"/>
<dbReference type="PANTHER" id="PTHR30055:SF234">
    <property type="entry name" value="HTH-TYPE TRANSCRIPTIONAL REGULATOR BETI"/>
    <property type="match status" value="1"/>
</dbReference>
<evidence type="ECO:0000313" key="6">
    <source>
        <dbReference type="EMBL" id="SCW83576.1"/>
    </source>
</evidence>
<dbReference type="SUPFAM" id="SSF48498">
    <property type="entry name" value="Tetracyclin repressor-like, C-terminal domain"/>
    <property type="match status" value="1"/>
</dbReference>